<dbReference type="PANTHER" id="PTHR10805:SF0">
    <property type="entry name" value="COATOMER SUBUNIT EPSILON"/>
    <property type="match status" value="1"/>
</dbReference>
<dbReference type="GO" id="GO:0006890">
    <property type="term" value="P:retrograde vesicle-mediated transport, Golgi to endoplasmic reticulum"/>
    <property type="evidence" value="ECO:0007669"/>
    <property type="project" value="UniProtKB-UniRule"/>
</dbReference>
<keyword evidence="6 11" id="KW-0931">ER-Golgi transport</keyword>
<dbReference type="InterPro" id="IPR011990">
    <property type="entry name" value="TPR-like_helical_dom_sf"/>
</dbReference>
<keyword evidence="8 11" id="KW-0333">Golgi apparatus</keyword>
<sequence>MTEPDELYTLRAQYWLGHYHMALEEAKSIARRPMNPNLKAEREEFLARAWIAQGHYDRVTATETPGLQALALKAQYEAATGNTAAQESILNQIKSLAAGGEASSVGLTAAQVLLVAGQTKEALQLVHASSRMEDMLVCLQIYLKLDRLDLAKKSLQKLKQKDEDSILCQLAGVYVHLASGSEGSADAVHSINSLTEQYGSSPLLANLMACALMQQGDYAGAEQALEECLREQSEIRLPDTLINMICATTHQNKSAEQYVGQMQLEFPAHPFCAGLERVTAAFEREAIKYKV</sequence>
<evidence type="ECO:0000256" key="11">
    <source>
        <dbReference type="PIRNR" id="PIRNR016478"/>
    </source>
</evidence>
<dbReference type="GO" id="GO:0006888">
    <property type="term" value="P:endoplasmic reticulum to Golgi vesicle-mediated transport"/>
    <property type="evidence" value="ECO:0007669"/>
    <property type="project" value="TreeGrafter"/>
</dbReference>
<dbReference type="OrthoDB" id="310217at2759"/>
<protein>
    <recommendedName>
        <fullName evidence="11">Coatomer subunit epsilon</fullName>
    </recommendedName>
</protein>
<evidence type="ECO:0000256" key="1">
    <source>
        <dbReference type="ARBA" id="ARBA00004255"/>
    </source>
</evidence>
<evidence type="ECO:0000256" key="9">
    <source>
        <dbReference type="ARBA" id="ARBA00023136"/>
    </source>
</evidence>
<proteinExistence type="inferred from homology"/>
<keyword evidence="9 11" id="KW-0472">Membrane</keyword>
<dbReference type="GeneID" id="7197812"/>
<dbReference type="InterPro" id="IPR006822">
    <property type="entry name" value="Coatomer_esu"/>
</dbReference>
<accession>B7FUJ7</accession>
<reference evidence="12 13" key="1">
    <citation type="journal article" date="2008" name="Nature">
        <title>The Phaeodactylum genome reveals the evolutionary history of diatom genomes.</title>
        <authorList>
            <person name="Bowler C."/>
            <person name="Allen A.E."/>
            <person name="Badger J.H."/>
            <person name="Grimwood J."/>
            <person name="Jabbari K."/>
            <person name="Kuo A."/>
            <person name="Maheswari U."/>
            <person name="Martens C."/>
            <person name="Maumus F."/>
            <person name="Otillar R.P."/>
            <person name="Rayko E."/>
            <person name="Salamov A."/>
            <person name="Vandepoele K."/>
            <person name="Beszteri B."/>
            <person name="Gruber A."/>
            <person name="Heijde M."/>
            <person name="Katinka M."/>
            <person name="Mock T."/>
            <person name="Valentin K."/>
            <person name="Verret F."/>
            <person name="Berges J.A."/>
            <person name="Brownlee C."/>
            <person name="Cadoret J.P."/>
            <person name="Chiovitti A."/>
            <person name="Choi C.J."/>
            <person name="Coesel S."/>
            <person name="De Martino A."/>
            <person name="Detter J.C."/>
            <person name="Durkin C."/>
            <person name="Falciatore A."/>
            <person name="Fournet J."/>
            <person name="Haruta M."/>
            <person name="Huysman M.J."/>
            <person name="Jenkins B.D."/>
            <person name="Jiroutova K."/>
            <person name="Jorgensen R.E."/>
            <person name="Joubert Y."/>
            <person name="Kaplan A."/>
            <person name="Kroger N."/>
            <person name="Kroth P.G."/>
            <person name="La Roche J."/>
            <person name="Lindquist E."/>
            <person name="Lommer M."/>
            <person name="Martin-Jezequel V."/>
            <person name="Lopez P.J."/>
            <person name="Lucas S."/>
            <person name="Mangogna M."/>
            <person name="McGinnis K."/>
            <person name="Medlin L.K."/>
            <person name="Montsant A."/>
            <person name="Oudot-Le Secq M.P."/>
            <person name="Napoli C."/>
            <person name="Obornik M."/>
            <person name="Parker M.S."/>
            <person name="Petit J.L."/>
            <person name="Porcel B.M."/>
            <person name="Poulsen N."/>
            <person name="Robison M."/>
            <person name="Rychlewski L."/>
            <person name="Rynearson T.A."/>
            <person name="Schmutz J."/>
            <person name="Shapiro H."/>
            <person name="Siaut M."/>
            <person name="Stanley M."/>
            <person name="Sussman M.R."/>
            <person name="Taylor A.R."/>
            <person name="Vardi A."/>
            <person name="von Dassow P."/>
            <person name="Vyverman W."/>
            <person name="Willis A."/>
            <person name="Wyrwicz L.S."/>
            <person name="Rokhsar D.S."/>
            <person name="Weissenbach J."/>
            <person name="Armbrust E.V."/>
            <person name="Green B.R."/>
            <person name="Van de Peer Y."/>
            <person name="Grigoriev I.V."/>
        </authorList>
    </citation>
    <scope>NUCLEOTIDE SEQUENCE [LARGE SCALE GENOMIC DNA]</scope>
    <source>
        <strain evidence="12 13">CCAP 1055/1</strain>
    </source>
</reference>
<dbReference type="HOGENOM" id="CLU_049363_0_0_1"/>
<dbReference type="InParanoid" id="B7FUJ7"/>
<dbReference type="Proteomes" id="UP000000759">
    <property type="component" value="Chromosome 4"/>
</dbReference>
<dbReference type="PANTHER" id="PTHR10805">
    <property type="entry name" value="COATOMER SUBUNIT EPSILON"/>
    <property type="match status" value="1"/>
</dbReference>
<dbReference type="EMBL" id="CM000607">
    <property type="protein sequence ID" value="EEC49996.1"/>
    <property type="molecule type" value="Genomic_DNA"/>
</dbReference>
<dbReference type="PIRSF" id="PIRSF016478">
    <property type="entry name" value="Coatomer_esu"/>
    <property type="match status" value="1"/>
</dbReference>
<dbReference type="GO" id="GO:0030126">
    <property type="term" value="C:COPI vesicle coat"/>
    <property type="evidence" value="ECO:0007669"/>
    <property type="project" value="TreeGrafter"/>
</dbReference>
<comment type="subcellular location">
    <subcellularLocation>
        <location evidence="2">Cytoplasmic vesicle</location>
        <location evidence="2">COPI-coated vesicle membrane</location>
        <topology evidence="2">Peripheral membrane protein</topology>
        <orientation evidence="2">Cytoplasmic side</orientation>
    </subcellularLocation>
    <subcellularLocation>
        <location evidence="1">Golgi apparatus membrane</location>
        <topology evidence="1">Peripheral membrane protein</topology>
        <orientation evidence="1">Cytoplasmic side</orientation>
    </subcellularLocation>
</comment>
<evidence type="ECO:0000256" key="10">
    <source>
        <dbReference type="ARBA" id="ARBA00023329"/>
    </source>
</evidence>
<evidence type="ECO:0000256" key="7">
    <source>
        <dbReference type="ARBA" id="ARBA00022927"/>
    </source>
</evidence>
<dbReference type="Gene3D" id="1.25.40.10">
    <property type="entry name" value="Tetratricopeptide repeat domain"/>
    <property type="match status" value="1"/>
</dbReference>
<comment type="similarity">
    <text evidence="3 11">Belongs to the COPE family.</text>
</comment>
<dbReference type="GO" id="GO:0006891">
    <property type="term" value="P:intra-Golgi vesicle-mediated transport"/>
    <property type="evidence" value="ECO:0007669"/>
    <property type="project" value="TreeGrafter"/>
</dbReference>
<dbReference type="GO" id="GO:0015031">
    <property type="term" value="P:protein transport"/>
    <property type="evidence" value="ECO:0007669"/>
    <property type="project" value="UniProtKB-UniRule"/>
</dbReference>
<reference evidence="13" key="2">
    <citation type="submission" date="2008-08" db="EMBL/GenBank/DDBJ databases">
        <authorList>
            <consortium name="Diatom Consortium"/>
            <person name="Grigoriev I."/>
            <person name="Grimwood J."/>
            <person name="Kuo A."/>
            <person name="Otillar R.P."/>
            <person name="Salamov A."/>
            <person name="Detter J.C."/>
            <person name="Lindquist E."/>
            <person name="Shapiro H."/>
            <person name="Lucas S."/>
            <person name="Glavina del Rio T."/>
            <person name="Pitluck S."/>
            <person name="Rokhsar D."/>
            <person name="Bowler C."/>
        </authorList>
    </citation>
    <scope>GENOME REANNOTATION</scope>
    <source>
        <strain evidence="13">CCAP 1055/1</strain>
    </source>
</reference>
<dbReference type="RefSeq" id="XP_002178331.1">
    <property type="nucleotide sequence ID" value="XM_002178295.1"/>
</dbReference>
<evidence type="ECO:0000256" key="5">
    <source>
        <dbReference type="ARBA" id="ARBA00022490"/>
    </source>
</evidence>
<keyword evidence="5 11" id="KW-0963">Cytoplasm</keyword>
<keyword evidence="13" id="KW-1185">Reference proteome</keyword>
<dbReference type="GO" id="GO:0005198">
    <property type="term" value="F:structural molecule activity"/>
    <property type="evidence" value="ECO:0007669"/>
    <property type="project" value="UniProtKB-UniRule"/>
</dbReference>
<evidence type="ECO:0000313" key="13">
    <source>
        <dbReference type="Proteomes" id="UP000000759"/>
    </source>
</evidence>
<evidence type="ECO:0000256" key="8">
    <source>
        <dbReference type="ARBA" id="ARBA00023034"/>
    </source>
</evidence>
<dbReference type="GO" id="GO:0000139">
    <property type="term" value="C:Golgi membrane"/>
    <property type="evidence" value="ECO:0007669"/>
    <property type="project" value="UniProtKB-SubCell"/>
</dbReference>
<keyword evidence="10 11" id="KW-0968">Cytoplasmic vesicle</keyword>
<dbReference type="eggNOG" id="KOG3081">
    <property type="taxonomic scope" value="Eukaryota"/>
</dbReference>
<dbReference type="SUPFAM" id="SSF48452">
    <property type="entry name" value="TPR-like"/>
    <property type="match status" value="1"/>
</dbReference>
<dbReference type="Pfam" id="PF04733">
    <property type="entry name" value="Coatomer_E"/>
    <property type="match status" value="1"/>
</dbReference>
<dbReference type="STRING" id="556484.B7FUJ7"/>
<gene>
    <name evidence="12" type="primary">COPIepsilon</name>
    <name evidence="12" type="ORF">PHATRDRAFT_19093</name>
</gene>
<comment type="function">
    <text evidence="11">The coatomer is a cytosolic protein complex that binds to dilysine motifs and reversibly associates with Golgi non-clathrin-coated vesicles, which further mediate biosynthetic protein transport from the ER, via the Golgi up to the trans Golgi network. The coatomer complex is required for budding from Golgi membranes, and is essential for the retrograde Golgi-to-ER transport of dilysine-tagged proteins.</text>
</comment>
<evidence type="ECO:0000256" key="6">
    <source>
        <dbReference type="ARBA" id="ARBA00022892"/>
    </source>
</evidence>
<dbReference type="PaxDb" id="2850-Phatr19093"/>
<evidence type="ECO:0000256" key="2">
    <source>
        <dbReference type="ARBA" id="ARBA00004347"/>
    </source>
</evidence>
<evidence type="ECO:0000256" key="4">
    <source>
        <dbReference type="ARBA" id="ARBA00022448"/>
    </source>
</evidence>
<dbReference type="KEGG" id="pti:PHATRDRAFT_19093"/>
<dbReference type="AlphaFoldDB" id="B7FUJ7"/>
<evidence type="ECO:0000313" key="12">
    <source>
        <dbReference type="EMBL" id="EEC49996.1"/>
    </source>
</evidence>
<keyword evidence="4 11" id="KW-0813">Transport</keyword>
<evidence type="ECO:0000256" key="3">
    <source>
        <dbReference type="ARBA" id="ARBA00008827"/>
    </source>
</evidence>
<organism evidence="12 13">
    <name type="scientific">Phaeodactylum tricornutum (strain CCAP 1055/1)</name>
    <dbReference type="NCBI Taxonomy" id="556484"/>
    <lineage>
        <taxon>Eukaryota</taxon>
        <taxon>Sar</taxon>
        <taxon>Stramenopiles</taxon>
        <taxon>Ochrophyta</taxon>
        <taxon>Bacillariophyta</taxon>
        <taxon>Bacillariophyceae</taxon>
        <taxon>Bacillariophycidae</taxon>
        <taxon>Naviculales</taxon>
        <taxon>Phaeodactylaceae</taxon>
        <taxon>Phaeodactylum</taxon>
    </lineage>
</organism>
<name>B7FUJ7_PHATC</name>
<keyword evidence="7 11" id="KW-0653">Protein transport</keyword>